<evidence type="ECO:0000256" key="4">
    <source>
        <dbReference type="ARBA" id="ARBA00023274"/>
    </source>
</evidence>
<name>A0ABS1HKI6_9BACT</name>
<comment type="function">
    <text evidence="5">This is one of the proteins that binds to the 5S RNA in the ribosome where it forms part of the central protuberance.</text>
</comment>
<reference evidence="8 9" key="1">
    <citation type="submission" date="2021-01" db="EMBL/GenBank/DDBJ databases">
        <title>Carboxyliciviraga sp.nov., isolated from coastal sediments.</title>
        <authorList>
            <person name="Lu D."/>
            <person name="Zhang T."/>
        </authorList>
    </citation>
    <scope>NUCLEOTIDE SEQUENCE [LARGE SCALE GENOMIC DNA]</scope>
    <source>
        <strain evidence="8 9">N1Y132</strain>
    </source>
</reference>
<feature type="domain" description="Large ribosomal subunit protein bL25 L25" evidence="6">
    <location>
        <begin position="6"/>
        <end position="90"/>
    </location>
</feature>
<dbReference type="InterPro" id="IPR020056">
    <property type="entry name" value="Rbsml_bL25/Gln-tRNA_synth_N"/>
</dbReference>
<keyword evidence="2 5" id="KW-0694">RNA-binding</keyword>
<proteinExistence type="inferred from homology"/>
<dbReference type="PANTHER" id="PTHR33284">
    <property type="entry name" value="RIBOSOMAL PROTEIN L25/GLN-TRNA SYNTHETASE, ANTI-CODON-BINDING DOMAIN-CONTAINING PROTEIN"/>
    <property type="match status" value="1"/>
</dbReference>
<dbReference type="NCBIfam" id="NF004132">
    <property type="entry name" value="PRK05618.2-2"/>
    <property type="match status" value="1"/>
</dbReference>
<keyword evidence="3 5" id="KW-0689">Ribosomal protein</keyword>
<dbReference type="HAMAP" id="MF_01334">
    <property type="entry name" value="Ribosomal_bL25_CTC"/>
    <property type="match status" value="1"/>
</dbReference>
<evidence type="ECO:0000259" key="6">
    <source>
        <dbReference type="Pfam" id="PF01386"/>
    </source>
</evidence>
<evidence type="ECO:0000256" key="3">
    <source>
        <dbReference type="ARBA" id="ARBA00022980"/>
    </source>
</evidence>
<dbReference type="RefSeq" id="WP_200465410.1">
    <property type="nucleotide sequence ID" value="NZ_JAENRR010000028.1"/>
</dbReference>
<dbReference type="InterPro" id="IPR001021">
    <property type="entry name" value="Ribosomal_bL25_long"/>
</dbReference>
<comment type="similarity">
    <text evidence="5">Belongs to the bacterial ribosomal protein bL25 family. CTC subfamily.</text>
</comment>
<keyword evidence="4 5" id="KW-0687">Ribonucleoprotein</keyword>
<dbReference type="InterPro" id="IPR029751">
    <property type="entry name" value="Ribosomal_L25_dom"/>
</dbReference>
<dbReference type="CDD" id="cd00495">
    <property type="entry name" value="Ribosomal_L25_TL5_CTC"/>
    <property type="match status" value="1"/>
</dbReference>
<dbReference type="NCBIfam" id="TIGR00731">
    <property type="entry name" value="bL25_bact_ctc"/>
    <property type="match status" value="1"/>
</dbReference>
<dbReference type="Pfam" id="PF01386">
    <property type="entry name" value="Ribosomal_L25p"/>
    <property type="match status" value="1"/>
</dbReference>
<evidence type="ECO:0000313" key="8">
    <source>
        <dbReference type="EMBL" id="MBK3518183.1"/>
    </source>
</evidence>
<dbReference type="EMBL" id="JAENRR010000028">
    <property type="protein sequence ID" value="MBK3518183.1"/>
    <property type="molecule type" value="Genomic_DNA"/>
</dbReference>
<organism evidence="8 9">
    <name type="scientific">Carboxylicivirga marina</name>
    <dbReference type="NCBI Taxonomy" id="2800988"/>
    <lineage>
        <taxon>Bacteria</taxon>
        <taxon>Pseudomonadati</taxon>
        <taxon>Bacteroidota</taxon>
        <taxon>Bacteroidia</taxon>
        <taxon>Marinilabiliales</taxon>
        <taxon>Marinilabiliaceae</taxon>
        <taxon>Carboxylicivirga</taxon>
    </lineage>
</organism>
<dbReference type="PANTHER" id="PTHR33284:SF1">
    <property type="entry name" value="RIBOSOMAL PROTEIN L25_GLN-TRNA SYNTHETASE, ANTI-CODON-BINDING DOMAIN-CONTAINING PROTEIN"/>
    <property type="match status" value="1"/>
</dbReference>
<dbReference type="InterPro" id="IPR020930">
    <property type="entry name" value="Ribosomal_uL5_bac-type"/>
</dbReference>
<dbReference type="InterPro" id="IPR020057">
    <property type="entry name" value="Ribosomal_bL25_b-dom"/>
</dbReference>
<dbReference type="Proteomes" id="UP000605676">
    <property type="component" value="Unassembled WGS sequence"/>
</dbReference>
<comment type="caution">
    <text evidence="8">The sequence shown here is derived from an EMBL/GenBank/DDBJ whole genome shotgun (WGS) entry which is preliminary data.</text>
</comment>
<dbReference type="Gene3D" id="2.170.120.20">
    <property type="entry name" value="Ribosomal protein L25, beta domain"/>
    <property type="match status" value="1"/>
</dbReference>
<accession>A0ABS1HKI6</accession>
<dbReference type="Pfam" id="PF14693">
    <property type="entry name" value="Ribosomal_TL5_C"/>
    <property type="match status" value="1"/>
</dbReference>
<dbReference type="Gene3D" id="2.40.240.10">
    <property type="entry name" value="Ribosomal Protein L25, Chain P"/>
    <property type="match status" value="1"/>
</dbReference>
<feature type="domain" description="Large ribosomal subunit protein bL25 beta" evidence="7">
    <location>
        <begin position="99"/>
        <end position="177"/>
    </location>
</feature>
<evidence type="ECO:0000313" key="9">
    <source>
        <dbReference type="Proteomes" id="UP000605676"/>
    </source>
</evidence>
<dbReference type="SUPFAM" id="SSF50715">
    <property type="entry name" value="Ribosomal protein L25-like"/>
    <property type="match status" value="1"/>
</dbReference>
<evidence type="ECO:0000256" key="5">
    <source>
        <dbReference type="HAMAP-Rule" id="MF_01334"/>
    </source>
</evidence>
<dbReference type="InterPro" id="IPR037121">
    <property type="entry name" value="Ribosomal_bL25_C"/>
</dbReference>
<comment type="subunit">
    <text evidence="5">Part of the 50S ribosomal subunit; part of the 5S rRNA/L5/L18/L25 subcomplex. Contacts the 5S rRNA. Binds to the 5S rRNA independently of L5 and L18.</text>
</comment>
<dbReference type="InterPro" id="IPR011035">
    <property type="entry name" value="Ribosomal_bL25/Gln-tRNA_synth"/>
</dbReference>
<gene>
    <name evidence="5" type="primary">rplY</name>
    <name evidence="5" type="synonym">ctc</name>
    <name evidence="8" type="ORF">JIV24_12630</name>
</gene>
<sequence>MQTIEIKGTVRAELGKKSTKALRAEGQVPCVIYGGESNVHFTASEAEFRKVIYTPNVYIINVNVDGTVYPTVLQDTQFHSVKEQLLHADFLLVKEDKPVVIEIPVKLDGFAEGVRAGGKLQLEKRKLKVKALAKYLPDTLDINIDELGLGKTIQVGGLSFDNLEMLNAKNAVVVAVRLTRAARAAGQAGGEEGEATSEAAEA</sequence>
<dbReference type="GO" id="GO:0005840">
    <property type="term" value="C:ribosome"/>
    <property type="evidence" value="ECO:0007669"/>
    <property type="project" value="UniProtKB-KW"/>
</dbReference>
<evidence type="ECO:0000259" key="7">
    <source>
        <dbReference type="Pfam" id="PF14693"/>
    </source>
</evidence>
<evidence type="ECO:0000256" key="2">
    <source>
        <dbReference type="ARBA" id="ARBA00022884"/>
    </source>
</evidence>
<keyword evidence="1 5" id="KW-0699">rRNA-binding</keyword>
<protein>
    <recommendedName>
        <fullName evidence="5">Large ribosomal subunit protein bL25</fullName>
    </recommendedName>
    <alternativeName>
        <fullName evidence="5">General stress protein CTC</fullName>
    </alternativeName>
</protein>
<keyword evidence="9" id="KW-1185">Reference proteome</keyword>
<evidence type="ECO:0000256" key="1">
    <source>
        <dbReference type="ARBA" id="ARBA00022730"/>
    </source>
</evidence>